<dbReference type="SUPFAM" id="SSF54909">
    <property type="entry name" value="Dimeric alpha+beta barrel"/>
    <property type="match status" value="1"/>
</dbReference>
<keyword evidence="2" id="KW-0732">Signal</keyword>
<accession>A0ABS8NIQ6</accession>
<dbReference type="InterPro" id="IPR044662">
    <property type="entry name" value="HS1/DABB1-like"/>
</dbReference>
<keyword evidence="5" id="KW-1185">Reference proteome</keyword>
<reference evidence="4" key="1">
    <citation type="submission" date="2021-11" db="EMBL/GenBank/DDBJ databases">
        <title>Genome sequence.</title>
        <authorList>
            <person name="Sun Q."/>
        </authorList>
    </citation>
    <scope>NUCLEOTIDE SEQUENCE</scope>
    <source>
        <strain evidence="4">JC740</strain>
    </source>
</reference>
<proteinExistence type="predicted"/>
<evidence type="ECO:0000259" key="3">
    <source>
        <dbReference type="PROSITE" id="PS51502"/>
    </source>
</evidence>
<evidence type="ECO:0000313" key="4">
    <source>
        <dbReference type="EMBL" id="MCC9643441.1"/>
    </source>
</evidence>
<dbReference type="InterPro" id="IPR013097">
    <property type="entry name" value="Dabb"/>
</dbReference>
<sequence>MRLFIGLGICCLIAAVMQLSATGAEKEASKKVLRHVVMFGFKTTSSDEDVQTVVDAFRKLPSEIPEIAAFEFGTNNSPEGLNDGLTHCFLVSFDSEADRETYLPHPAHKAFVEVLKPHLEKVVVIDYWADK</sequence>
<dbReference type="Gene3D" id="3.30.70.100">
    <property type="match status" value="1"/>
</dbReference>
<dbReference type="PROSITE" id="PS51502">
    <property type="entry name" value="S_R_A_B_BARREL"/>
    <property type="match status" value="1"/>
</dbReference>
<organism evidence="4 5">
    <name type="scientific">Rhodopirellula halodulae</name>
    <dbReference type="NCBI Taxonomy" id="2894198"/>
    <lineage>
        <taxon>Bacteria</taxon>
        <taxon>Pseudomonadati</taxon>
        <taxon>Planctomycetota</taxon>
        <taxon>Planctomycetia</taxon>
        <taxon>Pirellulales</taxon>
        <taxon>Pirellulaceae</taxon>
        <taxon>Rhodopirellula</taxon>
    </lineage>
</organism>
<feature type="chain" id="PRO_5047409855" evidence="2">
    <location>
        <begin position="22"/>
        <end position="131"/>
    </location>
</feature>
<name>A0ABS8NIQ6_9BACT</name>
<gene>
    <name evidence="4" type="ORF">LOC71_14240</name>
</gene>
<evidence type="ECO:0000256" key="2">
    <source>
        <dbReference type="SAM" id="SignalP"/>
    </source>
</evidence>
<dbReference type="RefSeq" id="WP_230274395.1">
    <property type="nucleotide sequence ID" value="NZ_JAJKFW010000024.1"/>
</dbReference>
<comment type="caution">
    <text evidence="4">The sequence shown here is derived from an EMBL/GenBank/DDBJ whole genome shotgun (WGS) entry which is preliminary data.</text>
</comment>
<feature type="domain" description="Stress-response A/B barrel" evidence="3">
    <location>
        <begin position="33"/>
        <end position="127"/>
    </location>
</feature>
<evidence type="ECO:0000313" key="5">
    <source>
        <dbReference type="Proteomes" id="UP001430306"/>
    </source>
</evidence>
<evidence type="ECO:0000256" key="1">
    <source>
        <dbReference type="ARBA" id="ARBA00011738"/>
    </source>
</evidence>
<comment type="subunit">
    <text evidence="1">Homodimer.</text>
</comment>
<protein>
    <submittedName>
        <fullName evidence="4">Dabb family protein</fullName>
    </submittedName>
</protein>
<dbReference type="InterPro" id="IPR011008">
    <property type="entry name" value="Dimeric_a/b-barrel"/>
</dbReference>
<feature type="signal peptide" evidence="2">
    <location>
        <begin position="1"/>
        <end position="21"/>
    </location>
</feature>
<dbReference type="PANTHER" id="PTHR33178">
    <property type="match status" value="1"/>
</dbReference>
<dbReference type="SMART" id="SM00886">
    <property type="entry name" value="Dabb"/>
    <property type="match status" value="1"/>
</dbReference>
<dbReference type="Pfam" id="PF07876">
    <property type="entry name" value="Dabb"/>
    <property type="match status" value="1"/>
</dbReference>
<dbReference type="Proteomes" id="UP001430306">
    <property type="component" value="Unassembled WGS sequence"/>
</dbReference>
<dbReference type="EMBL" id="JAJKFW010000024">
    <property type="protein sequence ID" value="MCC9643441.1"/>
    <property type="molecule type" value="Genomic_DNA"/>
</dbReference>
<dbReference type="PANTHER" id="PTHR33178:SF10">
    <property type="entry name" value="STRESS-RESPONSE A_B BARREL DOMAIN-CONTAINING PROTEIN"/>
    <property type="match status" value="1"/>
</dbReference>